<dbReference type="Pfam" id="PF12146">
    <property type="entry name" value="Hydrolase_4"/>
    <property type="match status" value="1"/>
</dbReference>
<dbReference type="Proteomes" id="UP000218267">
    <property type="component" value="Chromosome"/>
</dbReference>
<dbReference type="EMBL" id="AP018042">
    <property type="protein sequence ID" value="BAX82677.1"/>
    <property type="molecule type" value="Genomic_DNA"/>
</dbReference>
<dbReference type="SUPFAM" id="SSF53474">
    <property type="entry name" value="alpha/beta-Hydrolases"/>
    <property type="match status" value="1"/>
</dbReference>
<organism evidence="2 3">
    <name type="scientific">Labilibaculum antarcticum</name>
    <dbReference type="NCBI Taxonomy" id="1717717"/>
    <lineage>
        <taxon>Bacteria</taxon>
        <taxon>Pseudomonadati</taxon>
        <taxon>Bacteroidota</taxon>
        <taxon>Bacteroidia</taxon>
        <taxon>Marinilabiliales</taxon>
        <taxon>Marinifilaceae</taxon>
        <taxon>Labilibaculum</taxon>
    </lineage>
</organism>
<sequence>MRKLLLRTLTILCFFTAVGTTLLYFNQEKLIFFPQKLDKEYRYSSDMSFEEITIETEDHKNLNGLLFTVENSKGLVFYLHGNAGSLTNCGDVAKTYTDLNYDIFMLDYRGFGKSEGDIDSQQQIFTDIQTAYTLILKRYQEDKVIVLGYSIGTGLATHLAATNKPRLLVLQAPYYSLTDMMKRRYKYLPAVLLKYKFPTNELITACTMPIVIFHGTQDRIIPYESSLMLQKISKSSDQLITLKDVGHGGINSNPKFKTEIARILN</sequence>
<keyword evidence="2" id="KW-0378">Hydrolase</keyword>
<accession>A0A1Y1CQI2</accession>
<dbReference type="PANTHER" id="PTHR12277">
    <property type="entry name" value="ALPHA/BETA HYDROLASE DOMAIN-CONTAINING PROTEIN"/>
    <property type="match status" value="1"/>
</dbReference>
<name>A0A1Y1CQI2_9BACT</name>
<reference evidence="3" key="2">
    <citation type="journal article" date="2020" name="Antonie Van Leeuwenhoek">
        <title>Labilibaculum antarcticum sp. nov., a novel facultative anaerobic, psychrotorelant bacterium isolated from marine sediment of Antarctica.</title>
        <authorList>
            <person name="Watanabe M."/>
            <person name="Kojima H."/>
            <person name="Fukui M."/>
        </authorList>
    </citation>
    <scope>NUCLEOTIDE SEQUENCE [LARGE SCALE GENOMIC DNA]</scope>
    <source>
        <strain evidence="3">SPP2</strain>
    </source>
</reference>
<evidence type="ECO:0000259" key="1">
    <source>
        <dbReference type="Pfam" id="PF12146"/>
    </source>
</evidence>
<proteinExistence type="predicted"/>
<dbReference type="InterPro" id="IPR022742">
    <property type="entry name" value="Hydrolase_4"/>
</dbReference>
<evidence type="ECO:0000313" key="2">
    <source>
        <dbReference type="EMBL" id="BAX82677.1"/>
    </source>
</evidence>
<dbReference type="GO" id="GO:0016787">
    <property type="term" value="F:hydrolase activity"/>
    <property type="evidence" value="ECO:0007669"/>
    <property type="project" value="UniProtKB-KW"/>
</dbReference>
<dbReference type="KEGG" id="mbas:ALGA_4387"/>
<dbReference type="RefSeq" id="WP_096433840.1">
    <property type="nucleotide sequence ID" value="NZ_AP018042.1"/>
</dbReference>
<evidence type="ECO:0000313" key="3">
    <source>
        <dbReference type="Proteomes" id="UP000218267"/>
    </source>
</evidence>
<gene>
    <name evidence="2" type="ORF">ALGA_4387</name>
</gene>
<keyword evidence="3" id="KW-1185">Reference proteome</keyword>
<dbReference type="OrthoDB" id="9794348at2"/>
<dbReference type="PANTHER" id="PTHR12277:SF81">
    <property type="entry name" value="PROTEIN ABHD13"/>
    <property type="match status" value="1"/>
</dbReference>
<protein>
    <submittedName>
        <fullName evidence="2">Alpha/beta hydrolase</fullName>
    </submittedName>
</protein>
<dbReference type="AlphaFoldDB" id="A0A1Y1CQI2"/>
<feature type="domain" description="Serine aminopeptidase S33" evidence="1">
    <location>
        <begin position="71"/>
        <end position="192"/>
    </location>
</feature>
<dbReference type="InterPro" id="IPR029058">
    <property type="entry name" value="AB_hydrolase_fold"/>
</dbReference>
<reference evidence="2 3" key="1">
    <citation type="journal article" date="2018" name="Mar. Genomics">
        <title>Complete genome sequence of Marinifilaceae bacterium strain SPP2, isolated from the Antarctic marine sediment.</title>
        <authorList>
            <person name="Watanabe M."/>
            <person name="Kojima H."/>
            <person name="Fukui M."/>
        </authorList>
    </citation>
    <scope>NUCLEOTIDE SEQUENCE [LARGE SCALE GENOMIC DNA]</scope>
    <source>
        <strain evidence="2 3">SPP2</strain>
    </source>
</reference>
<dbReference type="Gene3D" id="3.40.50.1820">
    <property type="entry name" value="alpha/beta hydrolase"/>
    <property type="match status" value="1"/>
</dbReference>